<accession>A0A3N4I1S0</accession>
<keyword evidence="1" id="KW-0472">Membrane</keyword>
<gene>
    <name evidence="2" type="ORF">BJ508DRAFT_378242</name>
</gene>
<name>A0A3N4I1S0_ASCIM</name>
<dbReference type="AlphaFoldDB" id="A0A3N4I1S0"/>
<protein>
    <submittedName>
        <fullName evidence="2">Uncharacterized protein</fullName>
    </submittedName>
</protein>
<dbReference type="EMBL" id="ML119709">
    <property type="protein sequence ID" value="RPA78628.1"/>
    <property type="molecule type" value="Genomic_DNA"/>
</dbReference>
<keyword evidence="1" id="KW-1133">Transmembrane helix</keyword>
<evidence type="ECO:0000256" key="1">
    <source>
        <dbReference type="SAM" id="Phobius"/>
    </source>
</evidence>
<evidence type="ECO:0000313" key="3">
    <source>
        <dbReference type="Proteomes" id="UP000275078"/>
    </source>
</evidence>
<proteinExistence type="predicted"/>
<organism evidence="2 3">
    <name type="scientific">Ascobolus immersus RN42</name>
    <dbReference type="NCBI Taxonomy" id="1160509"/>
    <lineage>
        <taxon>Eukaryota</taxon>
        <taxon>Fungi</taxon>
        <taxon>Dikarya</taxon>
        <taxon>Ascomycota</taxon>
        <taxon>Pezizomycotina</taxon>
        <taxon>Pezizomycetes</taxon>
        <taxon>Pezizales</taxon>
        <taxon>Ascobolaceae</taxon>
        <taxon>Ascobolus</taxon>
    </lineage>
</organism>
<evidence type="ECO:0000313" key="2">
    <source>
        <dbReference type="EMBL" id="RPA78628.1"/>
    </source>
</evidence>
<reference evidence="2 3" key="1">
    <citation type="journal article" date="2018" name="Nat. Ecol. Evol.">
        <title>Pezizomycetes genomes reveal the molecular basis of ectomycorrhizal truffle lifestyle.</title>
        <authorList>
            <person name="Murat C."/>
            <person name="Payen T."/>
            <person name="Noel B."/>
            <person name="Kuo A."/>
            <person name="Morin E."/>
            <person name="Chen J."/>
            <person name="Kohler A."/>
            <person name="Krizsan K."/>
            <person name="Balestrini R."/>
            <person name="Da Silva C."/>
            <person name="Montanini B."/>
            <person name="Hainaut M."/>
            <person name="Levati E."/>
            <person name="Barry K.W."/>
            <person name="Belfiori B."/>
            <person name="Cichocki N."/>
            <person name="Clum A."/>
            <person name="Dockter R.B."/>
            <person name="Fauchery L."/>
            <person name="Guy J."/>
            <person name="Iotti M."/>
            <person name="Le Tacon F."/>
            <person name="Lindquist E.A."/>
            <person name="Lipzen A."/>
            <person name="Malagnac F."/>
            <person name="Mello A."/>
            <person name="Molinier V."/>
            <person name="Miyauchi S."/>
            <person name="Poulain J."/>
            <person name="Riccioni C."/>
            <person name="Rubini A."/>
            <person name="Sitrit Y."/>
            <person name="Splivallo R."/>
            <person name="Traeger S."/>
            <person name="Wang M."/>
            <person name="Zifcakova L."/>
            <person name="Wipf D."/>
            <person name="Zambonelli A."/>
            <person name="Paolocci F."/>
            <person name="Nowrousian M."/>
            <person name="Ottonello S."/>
            <person name="Baldrian P."/>
            <person name="Spatafora J.W."/>
            <person name="Henrissat B."/>
            <person name="Nagy L.G."/>
            <person name="Aury J.M."/>
            <person name="Wincker P."/>
            <person name="Grigoriev I.V."/>
            <person name="Bonfante P."/>
            <person name="Martin F.M."/>
        </authorList>
    </citation>
    <scope>NUCLEOTIDE SEQUENCE [LARGE SCALE GENOMIC DNA]</scope>
    <source>
        <strain evidence="2 3">RN42</strain>
    </source>
</reference>
<feature type="transmembrane region" description="Helical" evidence="1">
    <location>
        <begin position="123"/>
        <end position="145"/>
    </location>
</feature>
<keyword evidence="1" id="KW-0812">Transmembrane</keyword>
<keyword evidence="3" id="KW-1185">Reference proteome</keyword>
<sequence length="165" mass="18278">MGHKRFRVTSSMIQQREAAYCKSVERTGAADVPNKDSTLPHQSDHRAESNIVKMNFFLKLFRKTKQAVITAATETVKFIRIAKGTIKATLFDLLCTAADFTGTRKWLNDIVFWYESLTPTEQWVLFGAVTAAFLVPTILTCVYGSPGVIAVSVILKVASLGISFV</sequence>
<dbReference type="Proteomes" id="UP000275078">
    <property type="component" value="Unassembled WGS sequence"/>
</dbReference>